<dbReference type="RefSeq" id="WP_311614628.1">
    <property type="nucleotide sequence ID" value="NZ_JAVRFI010000026.1"/>
</dbReference>
<keyword evidence="5" id="KW-1185">Reference proteome</keyword>
<dbReference type="SUPFAM" id="SSF63817">
    <property type="entry name" value="Sortase"/>
    <property type="match status" value="1"/>
</dbReference>
<feature type="compositionally biased region" description="Low complexity" evidence="2">
    <location>
        <begin position="65"/>
        <end position="76"/>
    </location>
</feature>
<dbReference type="InterPro" id="IPR005754">
    <property type="entry name" value="Sortase"/>
</dbReference>
<sequence length="263" mass="27477">MRSRLVLRTLSELCLTAGTLIVLFVVYLLYWTGVRADSAMDDEIGRLRERWAAGPPAAAPPAAPAPGASSLAADGPPVSPAPPTPPAPAAGTTGGGTETPPAPPAGQRPGAAFAVMYVPRLGAGWTKPVLEGTGTELLKRGLGHYTGTAPPGGTGNFAVAGHRRTYGDPFKDLDELRPGDAVVINDGTTWFTYRVDTRPHRTLPTDVAVIDPVPAGSGYREPGRYLTLTTCEPEWGHSHRLIVWGHLAETRPVSGGRPAALSG</sequence>
<reference evidence="4" key="1">
    <citation type="submission" date="2024-05" db="EMBL/GenBank/DDBJ databases">
        <title>30 novel species of actinomycetes from the DSMZ collection.</title>
        <authorList>
            <person name="Nouioui I."/>
        </authorList>
    </citation>
    <scope>NUCLEOTIDE SEQUENCE</scope>
    <source>
        <strain evidence="4">DSM 40473</strain>
    </source>
</reference>
<feature type="transmembrane region" description="Helical" evidence="3">
    <location>
        <begin position="12"/>
        <end position="31"/>
    </location>
</feature>
<evidence type="ECO:0000256" key="2">
    <source>
        <dbReference type="SAM" id="MobiDB-lite"/>
    </source>
</evidence>
<dbReference type="NCBIfam" id="TIGR01076">
    <property type="entry name" value="sortase_fam"/>
    <property type="match status" value="1"/>
</dbReference>
<feature type="region of interest" description="Disordered" evidence="2">
    <location>
        <begin position="54"/>
        <end position="108"/>
    </location>
</feature>
<keyword evidence="1" id="KW-0378">Hydrolase</keyword>
<evidence type="ECO:0000256" key="3">
    <source>
        <dbReference type="SAM" id="Phobius"/>
    </source>
</evidence>
<keyword evidence="3" id="KW-0472">Membrane</keyword>
<evidence type="ECO:0000313" key="5">
    <source>
        <dbReference type="Proteomes" id="UP001180531"/>
    </source>
</evidence>
<keyword evidence="3" id="KW-0812">Transmembrane</keyword>
<organism evidence="4 5">
    <name type="scientific">Streptomyces hesseae</name>
    <dbReference type="NCBI Taxonomy" id="3075519"/>
    <lineage>
        <taxon>Bacteria</taxon>
        <taxon>Bacillati</taxon>
        <taxon>Actinomycetota</taxon>
        <taxon>Actinomycetes</taxon>
        <taxon>Kitasatosporales</taxon>
        <taxon>Streptomycetaceae</taxon>
        <taxon>Streptomyces</taxon>
    </lineage>
</organism>
<comment type="caution">
    <text evidence="4">The sequence shown here is derived from an EMBL/GenBank/DDBJ whole genome shotgun (WGS) entry which is preliminary data.</text>
</comment>
<proteinExistence type="predicted"/>
<dbReference type="Proteomes" id="UP001180531">
    <property type="component" value="Unassembled WGS sequence"/>
</dbReference>
<accession>A0ABU2SVQ1</accession>
<name>A0ABU2SVQ1_9ACTN</name>
<dbReference type="Pfam" id="PF04203">
    <property type="entry name" value="Sortase"/>
    <property type="match status" value="1"/>
</dbReference>
<evidence type="ECO:0000256" key="1">
    <source>
        <dbReference type="ARBA" id="ARBA00022801"/>
    </source>
</evidence>
<dbReference type="NCBIfam" id="NF033747">
    <property type="entry name" value="class_E_sortase"/>
    <property type="match status" value="1"/>
</dbReference>
<dbReference type="CDD" id="cd05830">
    <property type="entry name" value="Sortase_E"/>
    <property type="match status" value="1"/>
</dbReference>
<dbReference type="InterPro" id="IPR053465">
    <property type="entry name" value="Sortase_Class_E"/>
</dbReference>
<protein>
    <submittedName>
        <fullName evidence="4">Class E sortase</fullName>
    </submittedName>
</protein>
<dbReference type="Gene3D" id="2.40.260.10">
    <property type="entry name" value="Sortase"/>
    <property type="match status" value="1"/>
</dbReference>
<evidence type="ECO:0000313" key="4">
    <source>
        <dbReference type="EMBL" id="MDT0453071.1"/>
    </source>
</evidence>
<dbReference type="InterPro" id="IPR042003">
    <property type="entry name" value="Sortase_E"/>
</dbReference>
<feature type="compositionally biased region" description="Pro residues" evidence="2">
    <location>
        <begin position="77"/>
        <end position="88"/>
    </location>
</feature>
<dbReference type="EMBL" id="JAVRFI010000026">
    <property type="protein sequence ID" value="MDT0453071.1"/>
    <property type="molecule type" value="Genomic_DNA"/>
</dbReference>
<dbReference type="InterPro" id="IPR023365">
    <property type="entry name" value="Sortase_dom-sf"/>
</dbReference>
<gene>
    <name evidence="4" type="ORF">RM609_28850</name>
</gene>
<keyword evidence="3" id="KW-1133">Transmembrane helix</keyword>